<evidence type="ECO:0000313" key="1">
    <source>
        <dbReference type="EMBL" id="PKW18898.1"/>
    </source>
</evidence>
<gene>
    <name evidence="1" type="ORF">A8926_7036</name>
</gene>
<dbReference type="AlphaFoldDB" id="A0A2N3Y7Q0"/>
<sequence>MTSTDSTGTAVPRGLEFKDVAAPARPTPRTSRVAVVEHVVAVTGVRDHDGDVIVPGAFARTLRERRPKGVLDHNWNNPVAKVLGDPRTAHWWPAPA</sequence>
<name>A0A2N3Y7Q0_SACSN</name>
<organism evidence="1 2">
    <name type="scientific">Saccharopolyspora spinosa</name>
    <dbReference type="NCBI Taxonomy" id="60894"/>
    <lineage>
        <taxon>Bacteria</taxon>
        <taxon>Bacillati</taxon>
        <taxon>Actinomycetota</taxon>
        <taxon>Actinomycetes</taxon>
        <taxon>Pseudonocardiales</taxon>
        <taxon>Pseudonocardiaceae</taxon>
        <taxon>Saccharopolyspora</taxon>
    </lineage>
</organism>
<reference evidence="1" key="1">
    <citation type="submission" date="2017-12" db="EMBL/GenBank/DDBJ databases">
        <title>Sequencing the genomes of 1000 Actinobacteria strains.</title>
        <authorList>
            <person name="Klenk H.-P."/>
        </authorList>
    </citation>
    <scope>NUCLEOTIDE SEQUENCE [LARGE SCALE GENOMIC DNA]</scope>
    <source>
        <strain evidence="1">DSM 44228</strain>
    </source>
</reference>
<dbReference type="OrthoDB" id="8444243at2"/>
<dbReference type="EMBL" id="PJNB01000001">
    <property type="protein sequence ID" value="PKW18898.1"/>
    <property type="molecule type" value="Genomic_DNA"/>
</dbReference>
<dbReference type="Proteomes" id="UP000233786">
    <property type="component" value="Unassembled WGS sequence"/>
</dbReference>
<proteinExistence type="predicted"/>
<dbReference type="RefSeq" id="WP_101376963.1">
    <property type="nucleotide sequence ID" value="NZ_CP061007.1"/>
</dbReference>
<evidence type="ECO:0000313" key="2">
    <source>
        <dbReference type="Proteomes" id="UP000233786"/>
    </source>
</evidence>
<dbReference type="STRING" id="994479.GCA_000194155_05051"/>
<keyword evidence="2" id="KW-1185">Reference proteome</keyword>
<protein>
    <recommendedName>
        <fullName evidence="3">HK97 family phage prohead protease</fullName>
    </recommendedName>
</protein>
<evidence type="ECO:0008006" key="3">
    <source>
        <dbReference type="Google" id="ProtNLM"/>
    </source>
</evidence>
<accession>A0A2N3Y7Q0</accession>
<comment type="caution">
    <text evidence="1">The sequence shown here is derived from an EMBL/GenBank/DDBJ whole genome shotgun (WGS) entry which is preliminary data.</text>
</comment>